<dbReference type="HOGENOM" id="CLU_944184_0_0_1"/>
<keyword evidence="4" id="KW-1185">Reference proteome</keyword>
<dbReference type="InterPro" id="IPR054722">
    <property type="entry name" value="PolX-like_BBD"/>
</dbReference>
<feature type="compositionally biased region" description="Polar residues" evidence="1">
    <location>
        <begin position="1"/>
        <end position="15"/>
    </location>
</feature>
<evidence type="ECO:0000313" key="4">
    <source>
        <dbReference type="Proteomes" id="UP000000305"/>
    </source>
</evidence>
<sequence>MSQSSKTRGGETQANFAHHVPSDTQEEPSQDWCGGYAFRSYSFFPKVKKLHWIADSVAGYGDVPIKCGVNGNYNHGILQNVLHIPKLGVNLFSIKSATSHGFKAVFTGCKVELSKNGEVRLAGLSQENNLYVLDIISCHELDDRAVEIDEPSSIFDLVANSCFEEIRQPDQKPQLNMPFEPNHIQDEENLPTESQEVSDSSTSHEEVDIQELTGASAVNQTQKPPLGRRVRRPPVRWIDESTNKFYAKLASVGVVEEPKNFKNAVESPQADHWKNAMEEEMDALVMITRYMPLSS</sequence>
<feature type="region of interest" description="Disordered" evidence="1">
    <location>
        <begin position="1"/>
        <end position="29"/>
    </location>
</feature>
<organism evidence="3 4">
    <name type="scientific">Daphnia pulex</name>
    <name type="common">Water flea</name>
    <dbReference type="NCBI Taxonomy" id="6669"/>
    <lineage>
        <taxon>Eukaryota</taxon>
        <taxon>Metazoa</taxon>
        <taxon>Ecdysozoa</taxon>
        <taxon>Arthropoda</taxon>
        <taxon>Crustacea</taxon>
        <taxon>Branchiopoda</taxon>
        <taxon>Diplostraca</taxon>
        <taxon>Cladocera</taxon>
        <taxon>Anomopoda</taxon>
        <taxon>Daphniidae</taxon>
        <taxon>Daphnia</taxon>
    </lineage>
</organism>
<dbReference type="Pfam" id="PF22936">
    <property type="entry name" value="Pol_BBD"/>
    <property type="match status" value="1"/>
</dbReference>
<dbReference type="InParanoid" id="E9HC45"/>
<gene>
    <name evidence="3" type="ORF">DAPPUDRAFT_327902</name>
</gene>
<reference evidence="3 4" key="1">
    <citation type="journal article" date="2011" name="Science">
        <title>The ecoresponsive genome of Daphnia pulex.</title>
        <authorList>
            <person name="Colbourne J.K."/>
            <person name="Pfrender M.E."/>
            <person name="Gilbert D."/>
            <person name="Thomas W.K."/>
            <person name="Tucker A."/>
            <person name="Oakley T.H."/>
            <person name="Tokishita S."/>
            <person name="Aerts A."/>
            <person name="Arnold G.J."/>
            <person name="Basu M.K."/>
            <person name="Bauer D.J."/>
            <person name="Caceres C.E."/>
            <person name="Carmel L."/>
            <person name="Casola C."/>
            <person name="Choi J.H."/>
            <person name="Detter J.C."/>
            <person name="Dong Q."/>
            <person name="Dusheyko S."/>
            <person name="Eads B.D."/>
            <person name="Frohlich T."/>
            <person name="Geiler-Samerotte K.A."/>
            <person name="Gerlach D."/>
            <person name="Hatcher P."/>
            <person name="Jogdeo S."/>
            <person name="Krijgsveld J."/>
            <person name="Kriventseva E.V."/>
            <person name="Kultz D."/>
            <person name="Laforsch C."/>
            <person name="Lindquist E."/>
            <person name="Lopez J."/>
            <person name="Manak J.R."/>
            <person name="Muller J."/>
            <person name="Pangilinan J."/>
            <person name="Patwardhan R.P."/>
            <person name="Pitluck S."/>
            <person name="Pritham E.J."/>
            <person name="Rechtsteiner A."/>
            <person name="Rho M."/>
            <person name="Rogozin I.B."/>
            <person name="Sakarya O."/>
            <person name="Salamov A."/>
            <person name="Schaack S."/>
            <person name="Shapiro H."/>
            <person name="Shiga Y."/>
            <person name="Skalitzky C."/>
            <person name="Smith Z."/>
            <person name="Souvorov A."/>
            <person name="Sung W."/>
            <person name="Tang Z."/>
            <person name="Tsuchiya D."/>
            <person name="Tu H."/>
            <person name="Vos H."/>
            <person name="Wang M."/>
            <person name="Wolf Y.I."/>
            <person name="Yamagata H."/>
            <person name="Yamada T."/>
            <person name="Ye Y."/>
            <person name="Shaw J.R."/>
            <person name="Andrews J."/>
            <person name="Crease T.J."/>
            <person name="Tang H."/>
            <person name="Lucas S.M."/>
            <person name="Robertson H.M."/>
            <person name="Bork P."/>
            <person name="Koonin E.V."/>
            <person name="Zdobnov E.M."/>
            <person name="Grigoriev I.V."/>
            <person name="Lynch M."/>
            <person name="Boore J.L."/>
        </authorList>
    </citation>
    <scope>NUCLEOTIDE SEQUENCE [LARGE SCALE GENOMIC DNA]</scope>
</reference>
<dbReference type="OrthoDB" id="439192at2759"/>
<proteinExistence type="predicted"/>
<feature type="region of interest" description="Disordered" evidence="1">
    <location>
        <begin position="169"/>
        <end position="232"/>
    </location>
</feature>
<evidence type="ECO:0000256" key="1">
    <source>
        <dbReference type="SAM" id="MobiDB-lite"/>
    </source>
</evidence>
<dbReference type="KEGG" id="dpx:DAPPUDRAFT_327902"/>
<dbReference type="AlphaFoldDB" id="E9HC45"/>
<feature type="domain" description="Retrovirus-related Pol polyprotein from transposon TNT 1-94-like beta-barrel" evidence="2">
    <location>
        <begin position="56"/>
        <end position="102"/>
    </location>
</feature>
<evidence type="ECO:0000259" key="2">
    <source>
        <dbReference type="Pfam" id="PF22936"/>
    </source>
</evidence>
<dbReference type="EMBL" id="GL732618">
    <property type="protein sequence ID" value="EFX70723.1"/>
    <property type="molecule type" value="Genomic_DNA"/>
</dbReference>
<accession>E9HC45</accession>
<evidence type="ECO:0000313" key="3">
    <source>
        <dbReference type="EMBL" id="EFX70723.1"/>
    </source>
</evidence>
<protein>
    <recommendedName>
        <fullName evidence="2">Retrovirus-related Pol polyprotein from transposon TNT 1-94-like beta-barrel domain-containing protein</fullName>
    </recommendedName>
</protein>
<dbReference type="Proteomes" id="UP000000305">
    <property type="component" value="Unassembled WGS sequence"/>
</dbReference>
<name>E9HC45_DAPPU</name>
<feature type="compositionally biased region" description="Polar residues" evidence="1">
    <location>
        <begin position="191"/>
        <end position="201"/>
    </location>
</feature>